<keyword evidence="9 12" id="KW-1133">Transmembrane helix</keyword>
<feature type="transmembrane region" description="Helical" evidence="12">
    <location>
        <begin position="174"/>
        <end position="195"/>
    </location>
</feature>
<keyword evidence="10" id="KW-0443">Lipid metabolism</keyword>
<evidence type="ECO:0000256" key="8">
    <source>
        <dbReference type="ARBA" id="ARBA00022985"/>
    </source>
</evidence>
<comment type="subcellular location">
    <subcellularLocation>
        <location evidence="1">Cell membrane</location>
        <topology evidence="1">Multi-pass membrane protein</topology>
    </subcellularLocation>
</comment>
<feature type="transmembrane region" description="Helical" evidence="12">
    <location>
        <begin position="88"/>
        <end position="108"/>
    </location>
</feature>
<feature type="transmembrane region" description="Helical" evidence="12">
    <location>
        <begin position="207"/>
        <end position="228"/>
    </location>
</feature>
<dbReference type="AlphaFoldDB" id="A0A0T9MNW4"/>
<evidence type="ECO:0000313" key="17">
    <source>
        <dbReference type="Proteomes" id="UP000424966"/>
    </source>
</evidence>
<dbReference type="GO" id="GO:0022857">
    <property type="term" value="F:transmembrane transporter activity"/>
    <property type="evidence" value="ECO:0007669"/>
    <property type="project" value="InterPro"/>
</dbReference>
<dbReference type="SUPFAM" id="SSF103481">
    <property type="entry name" value="Multidrug resistance efflux transporter EmrE"/>
    <property type="match status" value="2"/>
</dbReference>
<feature type="transmembrane region" description="Helical" evidence="12">
    <location>
        <begin position="30"/>
        <end position="52"/>
    </location>
</feature>
<dbReference type="Pfam" id="PF00892">
    <property type="entry name" value="EamA"/>
    <property type="match status" value="2"/>
</dbReference>
<evidence type="ECO:0000256" key="9">
    <source>
        <dbReference type="ARBA" id="ARBA00022989"/>
    </source>
</evidence>
<feature type="transmembrane region" description="Helical" evidence="12">
    <location>
        <begin position="6"/>
        <end position="23"/>
    </location>
</feature>
<keyword evidence="11 12" id="KW-0472">Membrane</keyword>
<dbReference type="PANTHER" id="PTHR30561:SF9">
    <property type="entry name" value="4-AMINO-4-DEOXY-L-ARABINOSE-PHOSPHOUNDECAPRENOL FLIPPASE SUBUNIT ARNF-RELATED"/>
    <property type="match status" value="1"/>
</dbReference>
<evidence type="ECO:0000256" key="1">
    <source>
        <dbReference type="ARBA" id="ARBA00004651"/>
    </source>
</evidence>
<proteinExistence type="predicted"/>
<evidence type="ECO:0000256" key="5">
    <source>
        <dbReference type="ARBA" id="ARBA00022519"/>
    </source>
</evidence>
<evidence type="ECO:0000256" key="7">
    <source>
        <dbReference type="ARBA" id="ARBA00022692"/>
    </source>
</evidence>
<evidence type="ECO:0000259" key="13">
    <source>
        <dbReference type="Pfam" id="PF00892"/>
    </source>
</evidence>
<dbReference type="KEGG" id="yin:CH53_4292"/>
<dbReference type="GO" id="GO:0009245">
    <property type="term" value="P:lipid A biosynthetic process"/>
    <property type="evidence" value="ECO:0007669"/>
    <property type="project" value="UniProtKB-KW"/>
</dbReference>
<dbReference type="InterPro" id="IPR037185">
    <property type="entry name" value="EmrE-like"/>
</dbReference>
<evidence type="ECO:0000256" key="3">
    <source>
        <dbReference type="ARBA" id="ARBA00022475"/>
    </source>
</evidence>
<dbReference type="Proteomes" id="UP000038750">
    <property type="component" value="Unassembled WGS sequence"/>
</dbReference>
<evidence type="ECO:0000256" key="4">
    <source>
        <dbReference type="ARBA" id="ARBA00022516"/>
    </source>
</evidence>
<feature type="transmembrane region" description="Helical" evidence="12">
    <location>
        <begin position="234"/>
        <end position="256"/>
    </location>
</feature>
<feature type="domain" description="EamA" evidence="13">
    <location>
        <begin position="7"/>
        <end position="131"/>
    </location>
</feature>
<evidence type="ECO:0000256" key="11">
    <source>
        <dbReference type="ARBA" id="ARBA00023136"/>
    </source>
</evidence>
<evidence type="ECO:0000256" key="10">
    <source>
        <dbReference type="ARBA" id="ARBA00023098"/>
    </source>
</evidence>
<accession>A0A0T9MNW4</accession>
<keyword evidence="2" id="KW-0813">Transport</keyword>
<dbReference type="InterPro" id="IPR000390">
    <property type="entry name" value="Small_drug/metabolite_transptr"/>
</dbReference>
<dbReference type="EMBL" id="CP046294">
    <property type="protein sequence ID" value="QGR71595.1"/>
    <property type="molecule type" value="Genomic_DNA"/>
</dbReference>
<dbReference type="EMBL" id="CPZJ01000016">
    <property type="protein sequence ID" value="CNG29576.1"/>
    <property type="molecule type" value="Genomic_DNA"/>
</dbReference>
<dbReference type="GeneID" id="58047650"/>
<organism evidence="14 16">
    <name type="scientific">Yersinia intermedia</name>
    <dbReference type="NCBI Taxonomy" id="631"/>
    <lineage>
        <taxon>Bacteria</taxon>
        <taxon>Pseudomonadati</taxon>
        <taxon>Pseudomonadota</taxon>
        <taxon>Gammaproteobacteria</taxon>
        <taxon>Enterobacterales</taxon>
        <taxon>Yersiniaceae</taxon>
        <taxon>Yersinia</taxon>
    </lineage>
</organism>
<dbReference type="GO" id="GO:0005886">
    <property type="term" value="C:plasma membrane"/>
    <property type="evidence" value="ECO:0007669"/>
    <property type="project" value="UniProtKB-SubCell"/>
</dbReference>
<keyword evidence="3" id="KW-1003">Cell membrane</keyword>
<keyword evidence="6" id="KW-0441">Lipid A biosynthesis</keyword>
<name>A0A0T9MNW4_YERIN</name>
<feature type="transmembrane region" description="Helical" evidence="12">
    <location>
        <begin position="58"/>
        <end position="76"/>
    </location>
</feature>
<dbReference type="Gene3D" id="1.10.3730.20">
    <property type="match status" value="2"/>
</dbReference>
<evidence type="ECO:0000313" key="14">
    <source>
        <dbReference type="EMBL" id="CNG29576.1"/>
    </source>
</evidence>
<sequence length="281" mass="30881">MNSEIFFAVLGAALLHACWNALVKFGRDRFVAISLMAIFSGVISLFGVFFVGLPSLGALPWLLLSVAFHTGYCLFLSKAYEQAEFGQIYPIARGIAPLLSALLSWLILSEIPRSLSLVGAAILVSGVIMMTFDGRCGPKKISYRAIIYALITATFTACYTLSDGAGSRASIEPLSYILWLFMCNGITMFVLLWIMHRNVVFREIRQHWRHGVIGGAMQLLAYGIVIWAMKSTPIALVAALRETSVLFAMIISIWMLKEKPSMLRLIASAIIMLGVAVTKFG</sequence>
<reference evidence="14 16" key="1">
    <citation type="submission" date="2015-03" db="EMBL/GenBank/DDBJ databases">
        <authorList>
            <person name="Murphy D."/>
        </authorList>
    </citation>
    <scope>NUCLEOTIDE SEQUENCE [LARGE SCALE GENOMIC DNA]</scope>
    <source>
        <strain evidence="14 16">BR165/97</strain>
    </source>
</reference>
<evidence type="ECO:0000256" key="2">
    <source>
        <dbReference type="ARBA" id="ARBA00022448"/>
    </source>
</evidence>
<protein>
    <submittedName>
        <fullName evidence="15">EamA family transporter</fullName>
    </submittedName>
    <submittedName>
        <fullName evidence="14">Putative inner membrane protein</fullName>
    </submittedName>
</protein>
<dbReference type="GO" id="GO:0009103">
    <property type="term" value="P:lipopolysaccharide biosynthetic process"/>
    <property type="evidence" value="ECO:0007669"/>
    <property type="project" value="UniProtKB-KW"/>
</dbReference>
<feature type="transmembrane region" description="Helical" evidence="12">
    <location>
        <begin position="145"/>
        <end position="162"/>
    </location>
</feature>
<keyword evidence="17" id="KW-1185">Reference proteome</keyword>
<dbReference type="RefSeq" id="WP_005182986.1">
    <property type="nucleotide sequence ID" value="NZ_CABHXW010000017.1"/>
</dbReference>
<reference evidence="15 17" key="2">
    <citation type="submission" date="2019-11" db="EMBL/GenBank/DDBJ databases">
        <title>FDA dAtabase for Regulatory Grade micrObial Sequences (FDA-ARGOS): Supporting development and validation of Infectious Disease Dx tests.</title>
        <authorList>
            <person name="Patel R."/>
            <person name="Rucinski S."/>
            <person name="Tallon L."/>
            <person name="Sadzewicz L."/>
            <person name="Vavikolanu K."/>
            <person name="Mehta A."/>
            <person name="Aluvathingal J."/>
            <person name="Nadendla S."/>
            <person name="Nandy P."/>
            <person name="Geyer C."/>
            <person name="Yan Y."/>
            <person name="Sichtig H."/>
        </authorList>
    </citation>
    <scope>NUCLEOTIDE SEQUENCE [LARGE SCALE GENOMIC DNA]</scope>
    <source>
        <strain evidence="15 17">FDAARGOS_729</strain>
    </source>
</reference>
<dbReference type="PANTHER" id="PTHR30561">
    <property type="entry name" value="SMR FAMILY PROTON-DEPENDENT DRUG EFFLUX TRANSPORTER SUGE"/>
    <property type="match status" value="1"/>
</dbReference>
<keyword evidence="7 12" id="KW-0812">Transmembrane</keyword>
<dbReference type="OrthoDB" id="9783707at2"/>
<dbReference type="eggNOG" id="COG0697">
    <property type="taxonomic scope" value="Bacteria"/>
</dbReference>
<feature type="transmembrane region" description="Helical" evidence="12">
    <location>
        <begin position="263"/>
        <end position="280"/>
    </location>
</feature>
<evidence type="ECO:0000313" key="15">
    <source>
        <dbReference type="EMBL" id="QGR71595.1"/>
    </source>
</evidence>
<dbReference type="Proteomes" id="UP000424966">
    <property type="component" value="Chromosome"/>
</dbReference>
<keyword evidence="4" id="KW-0444">Lipid biosynthesis</keyword>
<keyword evidence="8" id="KW-0448">Lipopolysaccharide biosynthesis</keyword>
<evidence type="ECO:0000256" key="6">
    <source>
        <dbReference type="ARBA" id="ARBA00022556"/>
    </source>
</evidence>
<evidence type="ECO:0000256" key="12">
    <source>
        <dbReference type="SAM" id="Phobius"/>
    </source>
</evidence>
<gene>
    <name evidence="14" type="ORF">ERS008530_03422</name>
    <name evidence="15" type="ORF">FOC37_15265</name>
</gene>
<feature type="transmembrane region" description="Helical" evidence="12">
    <location>
        <begin position="114"/>
        <end position="133"/>
    </location>
</feature>
<feature type="domain" description="EamA" evidence="13">
    <location>
        <begin position="145"/>
        <end position="278"/>
    </location>
</feature>
<keyword evidence="5" id="KW-0997">Cell inner membrane</keyword>
<dbReference type="InterPro" id="IPR000620">
    <property type="entry name" value="EamA_dom"/>
</dbReference>
<evidence type="ECO:0000313" key="16">
    <source>
        <dbReference type="Proteomes" id="UP000038750"/>
    </source>
</evidence>